<name>A0A1F2WJA6_9ACTN</name>
<proteinExistence type="predicted"/>
<keyword evidence="1" id="KW-0732">Signal</keyword>
<dbReference type="Proteomes" id="UP000177876">
    <property type="component" value="Unassembled WGS sequence"/>
</dbReference>
<sequence>MKRVILIGFLAAVLIASVALLAGCGSGSSGTDPEKTVDNAMREAVKGNFQLFADMIPEEYKDYRQSIEESFPYANSTLGEIHYKTETVDADHVTVSFWGTFTLASGETETVPEDQAIPLPLIKQGDQWYFDFTGMAAQAPSE</sequence>
<accession>A0A1F2WJA6</accession>
<dbReference type="STRING" id="1797197.A2Y75_07265"/>
<evidence type="ECO:0000256" key="1">
    <source>
        <dbReference type="SAM" id="SignalP"/>
    </source>
</evidence>
<evidence type="ECO:0000313" key="2">
    <source>
        <dbReference type="EMBL" id="OFW56948.1"/>
    </source>
</evidence>
<reference evidence="2 3" key="1">
    <citation type="journal article" date="2016" name="Nat. Commun.">
        <title>Thousands of microbial genomes shed light on interconnected biogeochemical processes in an aquifer system.</title>
        <authorList>
            <person name="Anantharaman K."/>
            <person name="Brown C.T."/>
            <person name="Hug L.A."/>
            <person name="Sharon I."/>
            <person name="Castelle C.J."/>
            <person name="Probst A.J."/>
            <person name="Thomas B.C."/>
            <person name="Singh A."/>
            <person name="Wilkins M.J."/>
            <person name="Karaoz U."/>
            <person name="Brodie E.L."/>
            <person name="Williams K.H."/>
            <person name="Hubbard S.S."/>
            <person name="Banfield J.F."/>
        </authorList>
    </citation>
    <scope>NUCLEOTIDE SEQUENCE [LARGE SCALE GENOMIC DNA]</scope>
</reference>
<evidence type="ECO:0008006" key="4">
    <source>
        <dbReference type="Google" id="ProtNLM"/>
    </source>
</evidence>
<feature type="signal peptide" evidence="1">
    <location>
        <begin position="1"/>
        <end position="21"/>
    </location>
</feature>
<comment type="caution">
    <text evidence="2">The sequence shown here is derived from an EMBL/GenBank/DDBJ whole genome shotgun (WGS) entry which is preliminary data.</text>
</comment>
<dbReference type="EMBL" id="MELK01000040">
    <property type="protein sequence ID" value="OFW56948.1"/>
    <property type="molecule type" value="Genomic_DNA"/>
</dbReference>
<feature type="chain" id="PRO_5009484244" description="DUF4878 domain-containing protein" evidence="1">
    <location>
        <begin position="22"/>
        <end position="142"/>
    </location>
</feature>
<dbReference type="PROSITE" id="PS51257">
    <property type="entry name" value="PROKAR_LIPOPROTEIN"/>
    <property type="match status" value="1"/>
</dbReference>
<dbReference type="AlphaFoldDB" id="A0A1F2WJA6"/>
<evidence type="ECO:0000313" key="3">
    <source>
        <dbReference type="Proteomes" id="UP000177876"/>
    </source>
</evidence>
<gene>
    <name evidence="2" type="ORF">A2Y75_07265</name>
</gene>
<organism evidence="2 3">
    <name type="scientific">Candidatus Solincola sediminis</name>
    <dbReference type="NCBI Taxonomy" id="1797199"/>
    <lineage>
        <taxon>Bacteria</taxon>
        <taxon>Bacillati</taxon>
        <taxon>Actinomycetota</taxon>
        <taxon>Candidatus Geothermincolia</taxon>
        <taxon>Candidatus Geothermincolales</taxon>
        <taxon>Candidatus Geothermincolaceae</taxon>
        <taxon>Candidatus Solincola</taxon>
    </lineage>
</organism>
<protein>
    <recommendedName>
        <fullName evidence="4">DUF4878 domain-containing protein</fullName>
    </recommendedName>
</protein>